<dbReference type="SUPFAM" id="SSF46785">
    <property type="entry name" value="Winged helix' DNA-binding domain"/>
    <property type="match status" value="1"/>
</dbReference>
<dbReference type="InterPro" id="IPR039422">
    <property type="entry name" value="MarR/SlyA-like"/>
</dbReference>
<accession>A0A845L389</accession>
<reference evidence="2 3" key="1">
    <citation type="submission" date="2020-01" db="EMBL/GenBank/DDBJ databases">
        <title>Whole-genome sequence of Heliobacterium undosum DSM 13378.</title>
        <authorList>
            <person name="Kyndt J.A."/>
            <person name="Meyer T.E."/>
        </authorList>
    </citation>
    <scope>NUCLEOTIDE SEQUENCE [LARGE SCALE GENOMIC DNA]</scope>
    <source>
        <strain evidence="2 3">DSM 13378</strain>
    </source>
</reference>
<dbReference type="Proteomes" id="UP000463470">
    <property type="component" value="Unassembled WGS sequence"/>
</dbReference>
<dbReference type="Gene3D" id="1.10.10.10">
    <property type="entry name" value="Winged helix-like DNA-binding domain superfamily/Winged helix DNA-binding domain"/>
    <property type="match status" value="1"/>
</dbReference>
<name>A0A845L389_9FIRM</name>
<dbReference type="SMART" id="SM00347">
    <property type="entry name" value="HTH_MARR"/>
    <property type="match status" value="1"/>
</dbReference>
<dbReference type="InterPro" id="IPR036390">
    <property type="entry name" value="WH_DNA-bd_sf"/>
</dbReference>
<keyword evidence="3" id="KW-1185">Reference proteome</keyword>
<feature type="domain" description="HTH marR-type" evidence="1">
    <location>
        <begin position="16"/>
        <end position="147"/>
    </location>
</feature>
<dbReference type="PRINTS" id="PR00598">
    <property type="entry name" value="HTHMARR"/>
</dbReference>
<sequence length="150" mass="16661">MLLVTPIRHVYPHPPSLCNCMNVRRAARAVTHFYDEVLQPSGLTVAQMALLRNLDPLKPVTMSELAKSMRIDRTTVNRNLRPLADAGLISVNPGKDSRTRVITLTATGKEALGKAWALWEEAQASIREYMGEEELSKLTELLSKLEALAP</sequence>
<dbReference type="PANTHER" id="PTHR33164:SF105">
    <property type="entry name" value="TRANSCRIPTIONAL REPRESSOR PROTEIN-RELATED"/>
    <property type="match status" value="1"/>
</dbReference>
<proteinExistence type="predicted"/>
<comment type="caution">
    <text evidence="2">The sequence shown here is derived from an EMBL/GenBank/DDBJ whole genome shotgun (WGS) entry which is preliminary data.</text>
</comment>
<dbReference type="Pfam" id="PF12802">
    <property type="entry name" value="MarR_2"/>
    <property type="match status" value="1"/>
</dbReference>
<evidence type="ECO:0000259" key="1">
    <source>
        <dbReference type="PROSITE" id="PS50995"/>
    </source>
</evidence>
<evidence type="ECO:0000313" key="3">
    <source>
        <dbReference type="Proteomes" id="UP000463470"/>
    </source>
</evidence>
<evidence type="ECO:0000313" key="2">
    <source>
        <dbReference type="EMBL" id="MZP29579.1"/>
    </source>
</evidence>
<dbReference type="InterPro" id="IPR036388">
    <property type="entry name" value="WH-like_DNA-bd_sf"/>
</dbReference>
<dbReference type="EMBL" id="WXEY01000006">
    <property type="protein sequence ID" value="MZP29579.1"/>
    <property type="molecule type" value="Genomic_DNA"/>
</dbReference>
<dbReference type="GO" id="GO:0003700">
    <property type="term" value="F:DNA-binding transcription factor activity"/>
    <property type="evidence" value="ECO:0007669"/>
    <property type="project" value="InterPro"/>
</dbReference>
<protein>
    <submittedName>
        <fullName evidence="2">MarR family transcriptional regulator</fullName>
    </submittedName>
</protein>
<dbReference type="AlphaFoldDB" id="A0A845L389"/>
<dbReference type="PANTHER" id="PTHR33164">
    <property type="entry name" value="TRANSCRIPTIONAL REGULATOR, MARR FAMILY"/>
    <property type="match status" value="1"/>
</dbReference>
<dbReference type="InterPro" id="IPR000835">
    <property type="entry name" value="HTH_MarR-typ"/>
</dbReference>
<dbReference type="PROSITE" id="PS50995">
    <property type="entry name" value="HTH_MARR_2"/>
    <property type="match status" value="1"/>
</dbReference>
<gene>
    <name evidence="2" type="ORF">GTO91_07655</name>
</gene>
<organism evidence="2 3">
    <name type="scientific">Heliomicrobium undosum</name>
    <dbReference type="NCBI Taxonomy" id="121734"/>
    <lineage>
        <taxon>Bacteria</taxon>
        <taxon>Bacillati</taxon>
        <taxon>Bacillota</taxon>
        <taxon>Clostridia</taxon>
        <taxon>Eubacteriales</taxon>
        <taxon>Heliobacteriaceae</taxon>
        <taxon>Heliomicrobium</taxon>
    </lineage>
</organism>
<dbReference type="OrthoDB" id="165131at2"/>
<dbReference type="GO" id="GO:0006950">
    <property type="term" value="P:response to stress"/>
    <property type="evidence" value="ECO:0007669"/>
    <property type="project" value="TreeGrafter"/>
</dbReference>